<evidence type="ECO:0000256" key="1">
    <source>
        <dbReference type="SAM" id="MobiDB-lite"/>
    </source>
</evidence>
<feature type="compositionally biased region" description="Basic and acidic residues" evidence="1">
    <location>
        <begin position="112"/>
        <end position="124"/>
    </location>
</feature>
<dbReference type="AlphaFoldDB" id="A0A8X7MVS2"/>
<name>A0A8X7MVS2_9BASI</name>
<keyword evidence="3" id="KW-1185">Reference proteome</keyword>
<accession>A0A8X7MVS2</accession>
<feature type="compositionally biased region" description="Acidic residues" evidence="1">
    <location>
        <begin position="97"/>
        <end position="111"/>
    </location>
</feature>
<feature type="region of interest" description="Disordered" evidence="1">
    <location>
        <begin position="43"/>
        <end position="135"/>
    </location>
</feature>
<dbReference type="EMBL" id="LWDE02000191">
    <property type="protein sequence ID" value="KAE8251976.1"/>
    <property type="molecule type" value="Genomic_DNA"/>
</dbReference>
<organism evidence="2 3">
    <name type="scientific">Tilletia controversa</name>
    <name type="common">dwarf bunt fungus</name>
    <dbReference type="NCBI Taxonomy" id="13291"/>
    <lineage>
        <taxon>Eukaryota</taxon>
        <taxon>Fungi</taxon>
        <taxon>Dikarya</taxon>
        <taxon>Basidiomycota</taxon>
        <taxon>Ustilaginomycotina</taxon>
        <taxon>Exobasidiomycetes</taxon>
        <taxon>Tilletiales</taxon>
        <taxon>Tilletiaceae</taxon>
        <taxon>Tilletia</taxon>
    </lineage>
</organism>
<sequence>MANYASWNEYVNCIESQEALNQLGASAAPNINATKTASGILIPNKDDSLQAPNPPSRQRRISKSPAQYKGFELDPAGPSAPTQKFARSASGPHADLGSDDSDDGLDDDENDHADKGNGKAKEMEFCGSSVNRDAG</sequence>
<protein>
    <submittedName>
        <fullName evidence="2">Uncharacterized protein</fullName>
    </submittedName>
</protein>
<reference evidence="2" key="2">
    <citation type="journal article" date="2019" name="IMA Fungus">
        <title>Genome sequencing and comparison of five Tilletia species to identify candidate genes for the detection of regulated species infecting wheat.</title>
        <authorList>
            <person name="Nguyen H.D.T."/>
            <person name="Sultana T."/>
            <person name="Kesanakurti P."/>
            <person name="Hambleton S."/>
        </authorList>
    </citation>
    <scope>NUCLEOTIDE SEQUENCE</scope>
    <source>
        <strain evidence="2">DAOMC 236426</strain>
    </source>
</reference>
<proteinExistence type="predicted"/>
<comment type="caution">
    <text evidence="2">The sequence shown here is derived from an EMBL/GenBank/DDBJ whole genome shotgun (WGS) entry which is preliminary data.</text>
</comment>
<dbReference type="Proteomes" id="UP000077684">
    <property type="component" value="Unassembled WGS sequence"/>
</dbReference>
<gene>
    <name evidence="2" type="ORF">A4X06_0g2465</name>
</gene>
<reference evidence="2" key="1">
    <citation type="submission" date="2016-04" db="EMBL/GenBank/DDBJ databases">
        <authorList>
            <person name="Nguyen H.D."/>
            <person name="Samba Siva P."/>
            <person name="Cullis J."/>
            <person name="Levesque C.A."/>
            <person name="Hambleton S."/>
        </authorList>
    </citation>
    <scope>NUCLEOTIDE SEQUENCE</scope>
    <source>
        <strain evidence="2">DAOMC 236426</strain>
    </source>
</reference>
<evidence type="ECO:0000313" key="2">
    <source>
        <dbReference type="EMBL" id="KAE8251976.1"/>
    </source>
</evidence>
<evidence type="ECO:0000313" key="3">
    <source>
        <dbReference type="Proteomes" id="UP000077684"/>
    </source>
</evidence>